<keyword evidence="2" id="KW-1185">Reference proteome</keyword>
<reference evidence="1 2" key="1">
    <citation type="submission" date="2018-08" db="EMBL/GenBank/DDBJ databases">
        <title>Bacillus clarus sp. nov. strain PS00077A.</title>
        <authorList>
            <person name="Mendez Acevedo M."/>
            <person name="Carroll L."/>
            <person name="Mukherjee M."/>
            <person name="Wiedmann M."/>
            <person name="Kovac J."/>
        </authorList>
    </citation>
    <scope>NUCLEOTIDE SEQUENCE [LARGE SCALE GENOMIC DNA]</scope>
    <source>
        <strain evidence="1 2">PS00077A</strain>
    </source>
</reference>
<proteinExistence type="predicted"/>
<gene>
    <name evidence="1" type="ORF">D0U04_01935</name>
</gene>
<dbReference type="EMBL" id="QVOD01000001">
    <property type="protein sequence ID" value="RFT68966.1"/>
    <property type="molecule type" value="Genomic_DNA"/>
</dbReference>
<accession>A0ABX9L200</accession>
<name>A0ABX9L200_9BACI</name>
<protein>
    <submittedName>
        <fullName evidence="1">Uncharacterized protein</fullName>
    </submittedName>
</protein>
<organism evidence="1 2">
    <name type="scientific">Bacillus clarus</name>
    <dbReference type="NCBI Taxonomy" id="2338372"/>
    <lineage>
        <taxon>Bacteria</taxon>
        <taxon>Bacillati</taxon>
        <taxon>Bacillota</taxon>
        <taxon>Bacilli</taxon>
        <taxon>Bacillales</taxon>
        <taxon>Bacillaceae</taxon>
        <taxon>Bacillus</taxon>
        <taxon>Bacillus cereus group</taxon>
    </lineage>
</organism>
<evidence type="ECO:0000313" key="1">
    <source>
        <dbReference type="EMBL" id="RFT68966.1"/>
    </source>
</evidence>
<evidence type="ECO:0000313" key="2">
    <source>
        <dbReference type="Proteomes" id="UP000264294"/>
    </source>
</evidence>
<comment type="caution">
    <text evidence="1">The sequence shown here is derived from an EMBL/GenBank/DDBJ whole genome shotgun (WGS) entry which is preliminary data.</text>
</comment>
<sequence>MGFQTVIKHGMLSSKTPEGYEDSQWGHIQKELQKDDTWEKNIIKVIRDKKKPEFKFSEDLCEQYIYWKNRRNDCAHAKRNAIDYPHVESFWLFIESNLSKFVVNGGRAHIVEQIKNYLNPSITPSGTDVGPIIKQVPFAVELIEYKDFLEELLKVTKGWKKGFSFMDTSEILVWSELFTLPEERSKILINFLKDNRRFTFFLLRENPNLVKYFHKEPEFLRLLWKEDFSIPADYKIFIMMVQNNLIPEGQLEELFLHMFNKVPSHIFGESPFVDKIDEVQKLILKERGFFDSFYKHAFVSREIRHHFNWGNDNKDLVVYYLENFELNETIVNALNSAINAQYPPRHLREALKSFYQSNKSLWEKHKDICDDLGETIPDCLTEISFDSK</sequence>
<dbReference type="Proteomes" id="UP000264294">
    <property type="component" value="Unassembled WGS sequence"/>
</dbReference>